<sequence>MAVLNVGIIGTGIFARERHVPSYEALGDKFKVKACFNRHKEKALAFAEFAHIDPSKVYDNAEELIKDPEIDLIDVLVPNQFNLEFVQLAAKHNKPILLEKPVAATVAQTKEIVNIAKHCDQPIGISENWLYLEAGKVLKKHLKQIGPIVSFTYNSTGPFVSKNKYATAWRAKPEHIGGFLSDGGVHQLALLTDVLGPVASVSALTKQVRQESGTDDIVYSTVKMEDGDNVFGTFTYGSAFGATDKWTVFKIYGENGSVFLNLSNKGAPVLTLNVGPNAETFEIKNENITFTENESFGVTDEFSNMYEAIVAKDKTLVKGTPAVCGHHLLIVAAFLESSKQNGSNVAVEKL</sequence>
<evidence type="ECO:0000259" key="2">
    <source>
        <dbReference type="Pfam" id="PF02894"/>
    </source>
</evidence>
<feature type="domain" description="Gfo/Idh/MocA-like oxidoreductase C-terminal" evidence="2">
    <location>
        <begin position="144"/>
        <end position="342"/>
    </location>
</feature>
<accession>A0A1E5RZ77</accession>
<dbReference type="InterPro" id="IPR000683">
    <property type="entry name" value="Gfo/Idh/MocA-like_OxRdtase_N"/>
</dbReference>
<dbReference type="OrthoDB" id="64915at2759"/>
<dbReference type="InterPro" id="IPR004104">
    <property type="entry name" value="Gfo/Idh/MocA-like_OxRdtase_C"/>
</dbReference>
<proteinExistence type="predicted"/>
<dbReference type="STRING" id="56408.A0A1E5RZ77"/>
<organism evidence="3 4">
    <name type="scientific">Hanseniaspora osmophila</name>
    <dbReference type="NCBI Taxonomy" id="56408"/>
    <lineage>
        <taxon>Eukaryota</taxon>
        <taxon>Fungi</taxon>
        <taxon>Dikarya</taxon>
        <taxon>Ascomycota</taxon>
        <taxon>Saccharomycotina</taxon>
        <taxon>Saccharomycetes</taxon>
        <taxon>Saccharomycodales</taxon>
        <taxon>Saccharomycodaceae</taxon>
        <taxon>Hanseniaspora</taxon>
    </lineage>
</organism>
<evidence type="ECO:0008006" key="5">
    <source>
        <dbReference type="Google" id="ProtNLM"/>
    </source>
</evidence>
<name>A0A1E5RZ77_9ASCO</name>
<evidence type="ECO:0000259" key="1">
    <source>
        <dbReference type="Pfam" id="PF01408"/>
    </source>
</evidence>
<evidence type="ECO:0000313" key="4">
    <source>
        <dbReference type="Proteomes" id="UP000095728"/>
    </source>
</evidence>
<dbReference type="GO" id="GO:0016491">
    <property type="term" value="F:oxidoreductase activity"/>
    <property type="evidence" value="ECO:0007669"/>
    <property type="project" value="TreeGrafter"/>
</dbReference>
<dbReference type="GO" id="GO:0006740">
    <property type="term" value="P:NADPH regeneration"/>
    <property type="evidence" value="ECO:0007669"/>
    <property type="project" value="TreeGrafter"/>
</dbReference>
<dbReference type="EMBL" id="LPNM01000002">
    <property type="protein sequence ID" value="OEJ92136.1"/>
    <property type="molecule type" value="Genomic_DNA"/>
</dbReference>
<dbReference type="InParanoid" id="A0A1E5RZ77"/>
<dbReference type="PANTHER" id="PTHR42840">
    <property type="entry name" value="NAD(P)-BINDING ROSSMANN-FOLD SUPERFAMILY PROTEIN-RELATED"/>
    <property type="match status" value="1"/>
</dbReference>
<dbReference type="Gene3D" id="3.30.360.10">
    <property type="entry name" value="Dihydrodipicolinate Reductase, domain 2"/>
    <property type="match status" value="1"/>
</dbReference>
<evidence type="ECO:0000313" key="3">
    <source>
        <dbReference type="EMBL" id="OEJ92136.1"/>
    </source>
</evidence>
<dbReference type="GO" id="GO:0000166">
    <property type="term" value="F:nucleotide binding"/>
    <property type="evidence" value="ECO:0007669"/>
    <property type="project" value="InterPro"/>
</dbReference>
<keyword evidence="4" id="KW-1185">Reference proteome</keyword>
<gene>
    <name evidence="3" type="ORF">AWRI3579_g244</name>
</gene>
<reference evidence="4" key="1">
    <citation type="journal article" date="2016" name="Genome Announc.">
        <title>Genome sequences of three species of Hanseniaspora isolated from spontaneous wine fermentations.</title>
        <authorList>
            <person name="Sternes P.R."/>
            <person name="Lee D."/>
            <person name="Kutyna D.R."/>
            <person name="Borneman A.R."/>
        </authorList>
    </citation>
    <scope>NUCLEOTIDE SEQUENCE [LARGE SCALE GENOMIC DNA]</scope>
    <source>
        <strain evidence="4">AWRI3579</strain>
    </source>
</reference>
<dbReference type="GO" id="GO:0005737">
    <property type="term" value="C:cytoplasm"/>
    <property type="evidence" value="ECO:0007669"/>
    <property type="project" value="TreeGrafter"/>
</dbReference>
<dbReference type="SUPFAM" id="SSF51735">
    <property type="entry name" value="NAD(P)-binding Rossmann-fold domains"/>
    <property type="match status" value="1"/>
</dbReference>
<dbReference type="SUPFAM" id="SSF55347">
    <property type="entry name" value="Glyceraldehyde-3-phosphate dehydrogenase-like, C-terminal domain"/>
    <property type="match status" value="1"/>
</dbReference>
<feature type="domain" description="Gfo/Idh/MocA-like oxidoreductase N-terminal" evidence="1">
    <location>
        <begin position="4"/>
        <end position="118"/>
    </location>
</feature>
<protein>
    <recommendedName>
        <fullName evidence="5">Oxidoreductase</fullName>
    </recommendedName>
</protein>
<dbReference type="FunCoup" id="A0A1E5RZ77">
    <property type="interactions" value="278"/>
</dbReference>
<dbReference type="AlphaFoldDB" id="A0A1E5RZ77"/>
<dbReference type="PANTHER" id="PTHR42840:SF5">
    <property type="entry name" value="NAD(P)-BINDING ROSSMANN-FOLD SUPERFAMILY PROTEIN"/>
    <property type="match status" value="1"/>
</dbReference>
<dbReference type="Proteomes" id="UP000095728">
    <property type="component" value="Unassembled WGS sequence"/>
</dbReference>
<dbReference type="Pfam" id="PF01408">
    <property type="entry name" value="GFO_IDH_MocA"/>
    <property type="match status" value="1"/>
</dbReference>
<dbReference type="InterPro" id="IPR036291">
    <property type="entry name" value="NAD(P)-bd_dom_sf"/>
</dbReference>
<comment type="caution">
    <text evidence="3">The sequence shown here is derived from an EMBL/GenBank/DDBJ whole genome shotgun (WGS) entry which is preliminary data.</text>
</comment>
<dbReference type="Gene3D" id="3.40.50.720">
    <property type="entry name" value="NAD(P)-binding Rossmann-like Domain"/>
    <property type="match status" value="1"/>
</dbReference>
<dbReference type="Pfam" id="PF02894">
    <property type="entry name" value="GFO_IDH_MocA_C"/>
    <property type="match status" value="1"/>
</dbReference>